<protein>
    <submittedName>
        <fullName evidence="2">Uncharacterized protein</fullName>
    </submittedName>
</protein>
<evidence type="ECO:0000313" key="2">
    <source>
        <dbReference type="EMBL" id="MBF7810003.1"/>
    </source>
</evidence>
<comment type="caution">
    <text evidence="2">The sequence shown here is derived from an EMBL/GenBank/DDBJ whole genome shotgun (WGS) entry which is preliminary data.</text>
</comment>
<keyword evidence="1" id="KW-0812">Transmembrane</keyword>
<keyword evidence="1" id="KW-0472">Membrane</keyword>
<proteinExistence type="predicted"/>
<keyword evidence="1" id="KW-1133">Transmembrane helix</keyword>
<dbReference type="EMBL" id="JADOEF010000001">
    <property type="protein sequence ID" value="MBF7810003.1"/>
    <property type="molecule type" value="Genomic_DNA"/>
</dbReference>
<name>A0AAE2RV02_CLOBE</name>
<reference evidence="2" key="1">
    <citation type="submission" date="2020-11" db="EMBL/GenBank/DDBJ databases">
        <authorList>
            <person name="Thieme N."/>
            <person name="Liebl W."/>
            <person name="Zverlov V."/>
        </authorList>
    </citation>
    <scope>NUCLEOTIDE SEQUENCE</scope>
    <source>
        <strain evidence="2">NT08</strain>
    </source>
</reference>
<evidence type="ECO:0000313" key="3">
    <source>
        <dbReference type="Proteomes" id="UP000631418"/>
    </source>
</evidence>
<sequence>MQTVAGVVFVLIMIIIGMIFGRLTQFIGIIISGIAKFFKNYFKISKC</sequence>
<gene>
    <name evidence="2" type="ORF">IS491_15280</name>
</gene>
<dbReference type="AlphaFoldDB" id="A0AAE2RV02"/>
<accession>A0AAE2RV02</accession>
<organism evidence="2 3">
    <name type="scientific">Clostridium beijerinckii</name>
    <name type="common">Clostridium MP</name>
    <dbReference type="NCBI Taxonomy" id="1520"/>
    <lineage>
        <taxon>Bacteria</taxon>
        <taxon>Bacillati</taxon>
        <taxon>Bacillota</taxon>
        <taxon>Clostridia</taxon>
        <taxon>Eubacteriales</taxon>
        <taxon>Clostridiaceae</taxon>
        <taxon>Clostridium</taxon>
    </lineage>
</organism>
<dbReference type="Proteomes" id="UP000631418">
    <property type="component" value="Unassembled WGS sequence"/>
</dbReference>
<dbReference type="RefSeq" id="WP_023973820.1">
    <property type="nucleotide sequence ID" value="NZ_CP073279.1"/>
</dbReference>
<evidence type="ECO:0000256" key="1">
    <source>
        <dbReference type="SAM" id="Phobius"/>
    </source>
</evidence>
<feature type="transmembrane region" description="Helical" evidence="1">
    <location>
        <begin position="6"/>
        <end position="35"/>
    </location>
</feature>